<accession>A0A1X7UG32</accession>
<sequence>MISSSIFSTTINGVSSTTASVLFALNTQDVIVYQLSSTVFYLQVVVIVYQQMHEIILSSFLGPIGVVIVLLAVLIIVLVSVVGCAVLAWCVRTDLKKDRSTN</sequence>
<keyword evidence="1" id="KW-0812">Transmembrane</keyword>
<reference evidence="2" key="1">
    <citation type="submission" date="2017-05" db="UniProtKB">
        <authorList>
            <consortium name="EnsemblMetazoa"/>
        </authorList>
    </citation>
    <scope>IDENTIFICATION</scope>
</reference>
<dbReference type="AlphaFoldDB" id="A0A1X7UG32"/>
<evidence type="ECO:0000256" key="1">
    <source>
        <dbReference type="SAM" id="Phobius"/>
    </source>
</evidence>
<feature type="transmembrane region" description="Helical" evidence="1">
    <location>
        <begin position="64"/>
        <end position="91"/>
    </location>
</feature>
<organism evidence="2">
    <name type="scientific">Amphimedon queenslandica</name>
    <name type="common">Sponge</name>
    <dbReference type="NCBI Taxonomy" id="400682"/>
    <lineage>
        <taxon>Eukaryota</taxon>
        <taxon>Metazoa</taxon>
        <taxon>Porifera</taxon>
        <taxon>Demospongiae</taxon>
        <taxon>Heteroscleromorpha</taxon>
        <taxon>Haplosclerida</taxon>
        <taxon>Niphatidae</taxon>
        <taxon>Amphimedon</taxon>
    </lineage>
</organism>
<dbReference type="InParanoid" id="A0A1X7UG32"/>
<dbReference type="EnsemblMetazoa" id="Aqu2.1.26418_001">
    <property type="protein sequence ID" value="Aqu2.1.26418_001"/>
    <property type="gene ID" value="Aqu2.1.26418"/>
</dbReference>
<protein>
    <submittedName>
        <fullName evidence="2">Uncharacterized protein</fullName>
    </submittedName>
</protein>
<keyword evidence="1" id="KW-1133">Transmembrane helix</keyword>
<name>A0A1X7UG32_AMPQE</name>
<keyword evidence="1" id="KW-0472">Membrane</keyword>
<proteinExistence type="predicted"/>
<evidence type="ECO:0000313" key="2">
    <source>
        <dbReference type="EnsemblMetazoa" id="Aqu2.1.26418_001"/>
    </source>
</evidence>
<feature type="transmembrane region" description="Helical" evidence="1">
    <location>
        <begin position="32"/>
        <end position="52"/>
    </location>
</feature>